<dbReference type="Pfam" id="PF06722">
    <property type="entry name" value="EryCIII-like_C"/>
    <property type="match status" value="1"/>
</dbReference>
<evidence type="ECO:0000313" key="3">
    <source>
        <dbReference type="Proteomes" id="UP001589733"/>
    </source>
</evidence>
<dbReference type="InterPro" id="IPR010610">
    <property type="entry name" value="EryCIII-like_C"/>
</dbReference>
<evidence type="ECO:0000313" key="2">
    <source>
        <dbReference type="EMBL" id="MFB9994439.1"/>
    </source>
</evidence>
<dbReference type="Proteomes" id="UP001589733">
    <property type="component" value="Unassembled WGS sequence"/>
</dbReference>
<keyword evidence="3" id="KW-1185">Reference proteome</keyword>
<feature type="domain" description="Erythromycin biosynthesis protein CIII-like C-terminal" evidence="1">
    <location>
        <begin position="266"/>
        <end position="397"/>
    </location>
</feature>
<organism evidence="2 3">
    <name type="scientific">Deinococcus oregonensis</name>
    <dbReference type="NCBI Taxonomy" id="1805970"/>
    <lineage>
        <taxon>Bacteria</taxon>
        <taxon>Thermotogati</taxon>
        <taxon>Deinococcota</taxon>
        <taxon>Deinococci</taxon>
        <taxon>Deinococcales</taxon>
        <taxon>Deinococcaceae</taxon>
        <taxon>Deinococcus</taxon>
    </lineage>
</organism>
<protein>
    <submittedName>
        <fullName evidence="2">Nucleotide disphospho-sugar-binding domain-containing protein</fullName>
    </submittedName>
</protein>
<proteinExistence type="predicted"/>
<name>A0ABV6B3U0_9DEIO</name>
<reference evidence="2 3" key="1">
    <citation type="submission" date="2024-09" db="EMBL/GenBank/DDBJ databases">
        <authorList>
            <person name="Sun Q."/>
            <person name="Mori K."/>
        </authorList>
    </citation>
    <scope>NUCLEOTIDE SEQUENCE [LARGE SCALE GENOMIC DNA]</scope>
    <source>
        <strain evidence="2 3">JCM 13503</strain>
    </source>
</reference>
<accession>A0ABV6B3U0</accession>
<gene>
    <name evidence="2" type="ORF">ACFFLM_21010</name>
</gene>
<evidence type="ECO:0000259" key="1">
    <source>
        <dbReference type="Pfam" id="PF06722"/>
    </source>
</evidence>
<dbReference type="PANTHER" id="PTHR48050:SF13">
    <property type="entry name" value="STEROL 3-BETA-GLUCOSYLTRANSFERASE UGT80A2"/>
    <property type="match status" value="1"/>
</dbReference>
<dbReference type="InterPro" id="IPR002213">
    <property type="entry name" value="UDP_glucos_trans"/>
</dbReference>
<dbReference type="InterPro" id="IPR050426">
    <property type="entry name" value="Glycosyltransferase_28"/>
</dbReference>
<dbReference type="RefSeq" id="WP_380015249.1">
    <property type="nucleotide sequence ID" value="NZ_JBHLYR010000062.1"/>
</dbReference>
<dbReference type="CDD" id="cd03784">
    <property type="entry name" value="GT1_Gtf-like"/>
    <property type="match status" value="1"/>
</dbReference>
<dbReference type="SUPFAM" id="SSF53756">
    <property type="entry name" value="UDP-Glycosyltransferase/glycogen phosphorylase"/>
    <property type="match status" value="1"/>
</dbReference>
<dbReference type="Gene3D" id="3.40.50.2000">
    <property type="entry name" value="Glycogen Phosphorylase B"/>
    <property type="match status" value="2"/>
</dbReference>
<sequence length="408" mass="44329">MAQELVRRGHEVRWYTGHKYAAAVERTGVVWEPFIHARDFDDAHFEAAFPGRDALTGLRQIKFDIQHVFVGQIEAQFRDLQLLQTLWRADAVLTEQTLIAPLLLAELGGPLCALLGILPLGIVSTDTAPFGLGVLPNASRWGRLRNRALHWAARDLIFGAASHQLRGQCRRMGVRPRPFVPPTAPHLMLQASVPSFEYPAHDQPPQLHFIGPVTPPLPAQWTLPEWWSEVTDPGRPVVLVTQGTLATDPRELIWPTLQALASEQVLVIAAGVQATALPGPLPANARSTAFVPFSRLLPHVNVYVTNGGYGGVQQALAHGIPVVAAGTTEDKAEVANRVQVAGVGLNLRTRTPTPANILGAVRTLLPEHSPMRARARILAAEMGCHDAPKEAANLVEQLARTGQAVYTA</sequence>
<comment type="caution">
    <text evidence="2">The sequence shown here is derived from an EMBL/GenBank/DDBJ whole genome shotgun (WGS) entry which is preliminary data.</text>
</comment>
<dbReference type="EMBL" id="JBHLYR010000062">
    <property type="protein sequence ID" value="MFB9994439.1"/>
    <property type="molecule type" value="Genomic_DNA"/>
</dbReference>
<dbReference type="PANTHER" id="PTHR48050">
    <property type="entry name" value="STEROL 3-BETA-GLUCOSYLTRANSFERASE"/>
    <property type="match status" value="1"/>
</dbReference>